<reference evidence="1 2" key="1">
    <citation type="journal article" date="2019" name="Nat. Med.">
        <title>A library of human gut bacterial isolates paired with longitudinal multiomics data enables mechanistic microbiome research.</title>
        <authorList>
            <person name="Poyet M."/>
            <person name="Groussin M."/>
            <person name="Gibbons S.M."/>
            <person name="Avila-Pacheco J."/>
            <person name="Jiang X."/>
            <person name="Kearney S.M."/>
            <person name="Perrotta A.R."/>
            <person name="Berdy B."/>
            <person name="Zhao S."/>
            <person name="Lieberman T.D."/>
            <person name="Swanson P.K."/>
            <person name="Smith M."/>
            <person name="Roesemann S."/>
            <person name="Alexander J.E."/>
            <person name="Rich S.A."/>
            <person name="Livny J."/>
            <person name="Vlamakis H."/>
            <person name="Clish C."/>
            <person name="Bullock K."/>
            <person name="Deik A."/>
            <person name="Scott J."/>
            <person name="Pierce K.A."/>
            <person name="Xavier R.J."/>
            <person name="Alm E.J."/>
        </authorList>
    </citation>
    <scope>NUCLEOTIDE SEQUENCE [LARGE SCALE GENOMIC DNA]</scope>
    <source>
        <strain evidence="1 2">BIOML-A10</strain>
    </source>
</reference>
<organism evidence="1 2">
    <name type="scientific">Bacteroides salyersiae</name>
    <dbReference type="NCBI Taxonomy" id="291644"/>
    <lineage>
        <taxon>Bacteria</taxon>
        <taxon>Pseudomonadati</taxon>
        <taxon>Bacteroidota</taxon>
        <taxon>Bacteroidia</taxon>
        <taxon>Bacteroidales</taxon>
        <taxon>Bacteroidaceae</taxon>
        <taxon>Bacteroides</taxon>
    </lineage>
</organism>
<protein>
    <submittedName>
        <fullName evidence="1">Uncharacterized protein</fullName>
    </submittedName>
</protein>
<dbReference type="RefSeq" id="WP_007480483.1">
    <property type="nucleotide sequence ID" value="NZ_CP083674.1"/>
</dbReference>
<evidence type="ECO:0000313" key="2">
    <source>
        <dbReference type="Proteomes" id="UP000422221"/>
    </source>
</evidence>
<name>A0A7J4XDI4_9BACE</name>
<dbReference type="Proteomes" id="UP000422221">
    <property type="component" value="Unassembled WGS sequence"/>
</dbReference>
<evidence type="ECO:0000313" key="1">
    <source>
        <dbReference type="EMBL" id="KAA3758594.1"/>
    </source>
</evidence>
<sequence length="71" mass="7215">MSKNITTTAAALTKQGVSEGTVTTAVSGITKGMGTVGANTTKSMMKVETVTSVATEASTKLIEDRIKKGGH</sequence>
<proteinExistence type="predicted"/>
<gene>
    <name evidence="1" type="ORF">F3F73_20340</name>
</gene>
<dbReference type="AlphaFoldDB" id="A0A7J4XDI4"/>
<accession>A0A7J4XDI4</accession>
<dbReference type="EMBL" id="VWMK01000026">
    <property type="protein sequence ID" value="KAA3758594.1"/>
    <property type="molecule type" value="Genomic_DNA"/>
</dbReference>
<comment type="caution">
    <text evidence="1">The sequence shown here is derived from an EMBL/GenBank/DDBJ whole genome shotgun (WGS) entry which is preliminary data.</text>
</comment>